<dbReference type="Pfam" id="PF04149">
    <property type="entry name" value="DUF397"/>
    <property type="match status" value="2"/>
</dbReference>
<organism evidence="2 3">
    <name type="scientific">Actinocorallia longicatena</name>
    <dbReference type="NCBI Taxonomy" id="111803"/>
    <lineage>
        <taxon>Bacteria</taxon>
        <taxon>Bacillati</taxon>
        <taxon>Actinomycetota</taxon>
        <taxon>Actinomycetes</taxon>
        <taxon>Streptosporangiales</taxon>
        <taxon>Thermomonosporaceae</taxon>
        <taxon>Actinocorallia</taxon>
    </lineage>
</organism>
<dbReference type="RefSeq" id="WP_344830434.1">
    <property type="nucleotide sequence ID" value="NZ_BAAAUV010000009.1"/>
</dbReference>
<evidence type="ECO:0000259" key="1">
    <source>
        <dbReference type="Pfam" id="PF04149"/>
    </source>
</evidence>
<keyword evidence="3" id="KW-1185">Reference proteome</keyword>
<dbReference type="EMBL" id="BAAAUV010000009">
    <property type="protein sequence ID" value="GAA3217487.1"/>
    <property type="molecule type" value="Genomic_DNA"/>
</dbReference>
<dbReference type="InterPro" id="IPR007278">
    <property type="entry name" value="DUF397"/>
</dbReference>
<evidence type="ECO:0000313" key="2">
    <source>
        <dbReference type="EMBL" id="GAA3217487.1"/>
    </source>
</evidence>
<reference evidence="3" key="1">
    <citation type="journal article" date="2019" name="Int. J. Syst. Evol. Microbiol.">
        <title>The Global Catalogue of Microorganisms (GCM) 10K type strain sequencing project: providing services to taxonomists for standard genome sequencing and annotation.</title>
        <authorList>
            <consortium name="The Broad Institute Genomics Platform"/>
            <consortium name="The Broad Institute Genome Sequencing Center for Infectious Disease"/>
            <person name="Wu L."/>
            <person name="Ma J."/>
        </authorList>
    </citation>
    <scope>NUCLEOTIDE SEQUENCE [LARGE SCALE GENOMIC DNA]</scope>
    <source>
        <strain evidence="3">JCM 9377</strain>
    </source>
</reference>
<accession>A0ABP6QEU0</accession>
<comment type="caution">
    <text evidence="2">The sequence shown here is derived from an EMBL/GenBank/DDBJ whole genome shotgun (WGS) entry which is preliminary data.</text>
</comment>
<dbReference type="Proteomes" id="UP001501237">
    <property type="component" value="Unassembled WGS sequence"/>
</dbReference>
<feature type="domain" description="DUF397" evidence="1">
    <location>
        <begin position="30"/>
        <end position="82"/>
    </location>
</feature>
<proteinExistence type="predicted"/>
<name>A0ABP6QEU0_9ACTN</name>
<protein>
    <submittedName>
        <fullName evidence="2">DUF397 domain-containing protein</fullName>
    </submittedName>
</protein>
<evidence type="ECO:0000313" key="3">
    <source>
        <dbReference type="Proteomes" id="UP001501237"/>
    </source>
</evidence>
<sequence length="87" mass="9645">MSGIDSNPHRWRKSSYSGDLAEQCVEVGVVWRKSTHSGDFGEECVEVAPAVGRMAVRDSKHPERPHLRLTRPAWRSFLGGLKRGASA</sequence>
<gene>
    <name evidence="2" type="ORF">GCM10010468_40290</name>
</gene>
<feature type="domain" description="DUF397" evidence="1">
    <location>
        <begin position="10"/>
        <end position="27"/>
    </location>
</feature>